<dbReference type="InterPro" id="IPR001433">
    <property type="entry name" value="OxRdtase_FAD/NAD-bd"/>
</dbReference>
<dbReference type="Gene3D" id="3.40.50.80">
    <property type="entry name" value="Nucleotide-binding domain of ferredoxin-NADP reductase (FNR) module"/>
    <property type="match status" value="1"/>
</dbReference>
<dbReference type="Pfam" id="PF00111">
    <property type="entry name" value="Fer2"/>
    <property type="match status" value="1"/>
</dbReference>
<dbReference type="InterPro" id="IPR001041">
    <property type="entry name" value="2Fe-2S_ferredoxin-type"/>
</dbReference>
<evidence type="ECO:0000256" key="5">
    <source>
        <dbReference type="ARBA" id="ARBA00023002"/>
    </source>
</evidence>
<comment type="caution">
    <text evidence="10">The sequence shown here is derived from an EMBL/GenBank/DDBJ whole genome shotgun (WGS) entry which is preliminary data.</text>
</comment>
<dbReference type="InterPro" id="IPR036010">
    <property type="entry name" value="2Fe-2S_ferredoxin-like_sf"/>
</dbReference>
<evidence type="ECO:0000256" key="3">
    <source>
        <dbReference type="ARBA" id="ARBA00022714"/>
    </source>
</evidence>
<keyword evidence="3" id="KW-0001">2Fe-2S</keyword>
<dbReference type="SUPFAM" id="SSF63380">
    <property type="entry name" value="Riboflavin synthase domain-like"/>
    <property type="match status" value="1"/>
</dbReference>
<dbReference type="Gene3D" id="2.40.30.10">
    <property type="entry name" value="Translation factors"/>
    <property type="match status" value="1"/>
</dbReference>
<evidence type="ECO:0000259" key="8">
    <source>
        <dbReference type="PROSITE" id="PS51085"/>
    </source>
</evidence>
<dbReference type="PROSITE" id="PS51384">
    <property type="entry name" value="FAD_FR"/>
    <property type="match status" value="1"/>
</dbReference>
<keyword evidence="11" id="KW-1185">Reference proteome</keyword>
<dbReference type="RefSeq" id="WP_185056059.1">
    <property type="nucleotide sequence ID" value="NZ_BAABIX010000026.1"/>
</dbReference>
<dbReference type="Pfam" id="PF00175">
    <property type="entry name" value="NAD_binding_1"/>
    <property type="match status" value="1"/>
</dbReference>
<feature type="domain" description="FAD-binding FR-type" evidence="9">
    <location>
        <begin position="3"/>
        <end position="105"/>
    </location>
</feature>
<evidence type="ECO:0000256" key="1">
    <source>
        <dbReference type="ARBA" id="ARBA00001974"/>
    </source>
</evidence>
<dbReference type="Proteomes" id="UP000578449">
    <property type="component" value="Unassembled WGS sequence"/>
</dbReference>
<dbReference type="PROSITE" id="PS00197">
    <property type="entry name" value="2FE2S_FER_1"/>
    <property type="match status" value="1"/>
</dbReference>
<accession>A0A840PJX8</accession>
<proteinExistence type="predicted"/>
<dbReference type="PROSITE" id="PS51085">
    <property type="entry name" value="2FE2S_FER_2"/>
    <property type="match status" value="1"/>
</dbReference>
<dbReference type="PANTHER" id="PTHR47354:SF1">
    <property type="entry name" value="CARNITINE MONOOXYGENASE REDUCTASE SUBUNIT"/>
    <property type="match status" value="1"/>
</dbReference>
<keyword evidence="2" id="KW-0285">Flavoprotein</keyword>
<evidence type="ECO:0000313" key="10">
    <source>
        <dbReference type="EMBL" id="MBB5139216.1"/>
    </source>
</evidence>
<dbReference type="InterPro" id="IPR006058">
    <property type="entry name" value="2Fe2S_fd_BS"/>
</dbReference>
<dbReference type="EMBL" id="JACHGN010000028">
    <property type="protein sequence ID" value="MBB5139216.1"/>
    <property type="molecule type" value="Genomic_DNA"/>
</dbReference>
<dbReference type="SUPFAM" id="SSF54292">
    <property type="entry name" value="2Fe-2S ferredoxin-like"/>
    <property type="match status" value="1"/>
</dbReference>
<evidence type="ECO:0000256" key="2">
    <source>
        <dbReference type="ARBA" id="ARBA00022630"/>
    </source>
</evidence>
<comment type="cofactor">
    <cofactor evidence="1">
        <name>FAD</name>
        <dbReference type="ChEBI" id="CHEBI:57692"/>
    </cofactor>
</comment>
<gene>
    <name evidence="10" type="ORF">HNP84_008979</name>
</gene>
<evidence type="ECO:0000256" key="4">
    <source>
        <dbReference type="ARBA" id="ARBA00022723"/>
    </source>
</evidence>
<dbReference type="CDD" id="cd06185">
    <property type="entry name" value="PDR_like"/>
    <property type="match status" value="1"/>
</dbReference>
<dbReference type="GO" id="GO:0046872">
    <property type="term" value="F:metal ion binding"/>
    <property type="evidence" value="ECO:0007669"/>
    <property type="project" value="UniProtKB-KW"/>
</dbReference>
<keyword evidence="7" id="KW-0411">Iron-sulfur</keyword>
<keyword evidence="4" id="KW-0479">Metal-binding</keyword>
<keyword evidence="5" id="KW-0560">Oxidoreductase</keyword>
<keyword evidence="6" id="KW-0408">Iron</keyword>
<feature type="domain" description="2Fe-2S ferredoxin-type" evidence="8">
    <location>
        <begin position="232"/>
        <end position="317"/>
    </location>
</feature>
<evidence type="ECO:0000256" key="6">
    <source>
        <dbReference type="ARBA" id="ARBA00023004"/>
    </source>
</evidence>
<dbReference type="CDD" id="cd00207">
    <property type="entry name" value="fer2"/>
    <property type="match status" value="1"/>
</dbReference>
<dbReference type="GO" id="GO:0016491">
    <property type="term" value="F:oxidoreductase activity"/>
    <property type="evidence" value="ECO:0007669"/>
    <property type="project" value="UniProtKB-KW"/>
</dbReference>
<reference evidence="10 11" key="1">
    <citation type="submission" date="2020-08" db="EMBL/GenBank/DDBJ databases">
        <title>Genomic Encyclopedia of Type Strains, Phase IV (KMG-IV): sequencing the most valuable type-strain genomes for metagenomic binning, comparative biology and taxonomic classification.</title>
        <authorList>
            <person name="Goeker M."/>
        </authorList>
    </citation>
    <scope>NUCLEOTIDE SEQUENCE [LARGE SCALE GENOMIC DNA]</scope>
    <source>
        <strain evidence="10 11">DSM 45615</strain>
    </source>
</reference>
<dbReference type="InterPro" id="IPR012675">
    <property type="entry name" value="Beta-grasp_dom_sf"/>
</dbReference>
<dbReference type="Gene3D" id="3.10.20.30">
    <property type="match status" value="1"/>
</dbReference>
<dbReference type="SUPFAM" id="SSF52343">
    <property type="entry name" value="Ferredoxin reductase-like, C-terminal NADP-linked domain"/>
    <property type="match status" value="1"/>
</dbReference>
<sequence length="317" mass="33799">MSEAELKLFLHRREAVADGVALLDLRAPGGGTLPPWEPGAHVDLVLGGGLVRQYSLCGDPADRDRYLVAVLREPAGRGGSAYVHDRMAPGQAVPVRGPRNHFPLVPAERYLFLAGGIGITPLVPMLAAVTERGAPWRLVYGGRTRRSMAFLPELVDRYGDRVVVCPQDETGLLDLEAELGVPRPGTAVYCCGPEPLLAAAERVCAAAGWPPDALRVERFAPRPDAGAPRTAFDVELAATGRTLRVPADRSILDVLGEAGVAVMSSCEEGTCGTCETAVLAGEPDHRDSVLSERERASGRTLMICVSRARGDRLVLDL</sequence>
<dbReference type="AlphaFoldDB" id="A0A840PJX8"/>
<dbReference type="PRINTS" id="PR00409">
    <property type="entry name" value="PHDIOXRDTASE"/>
</dbReference>
<evidence type="ECO:0000259" key="9">
    <source>
        <dbReference type="PROSITE" id="PS51384"/>
    </source>
</evidence>
<name>A0A840PJX8_9ACTN</name>
<dbReference type="InterPro" id="IPR039261">
    <property type="entry name" value="FNR_nucleotide-bd"/>
</dbReference>
<dbReference type="InterPro" id="IPR017927">
    <property type="entry name" value="FAD-bd_FR_type"/>
</dbReference>
<dbReference type="InterPro" id="IPR050415">
    <property type="entry name" value="MRET"/>
</dbReference>
<dbReference type="InterPro" id="IPR017938">
    <property type="entry name" value="Riboflavin_synthase-like_b-brl"/>
</dbReference>
<protein>
    <submittedName>
        <fullName evidence="10">Ferredoxin-NADP reductase</fullName>
    </submittedName>
</protein>
<evidence type="ECO:0000256" key="7">
    <source>
        <dbReference type="ARBA" id="ARBA00023014"/>
    </source>
</evidence>
<evidence type="ECO:0000313" key="11">
    <source>
        <dbReference type="Proteomes" id="UP000578449"/>
    </source>
</evidence>
<dbReference type="PANTHER" id="PTHR47354">
    <property type="entry name" value="NADH OXIDOREDUCTASE HCR"/>
    <property type="match status" value="1"/>
</dbReference>
<organism evidence="10 11">
    <name type="scientific">Thermocatellispora tengchongensis</name>
    <dbReference type="NCBI Taxonomy" id="1073253"/>
    <lineage>
        <taxon>Bacteria</taxon>
        <taxon>Bacillati</taxon>
        <taxon>Actinomycetota</taxon>
        <taxon>Actinomycetes</taxon>
        <taxon>Streptosporangiales</taxon>
        <taxon>Streptosporangiaceae</taxon>
        <taxon>Thermocatellispora</taxon>
    </lineage>
</organism>
<dbReference type="GO" id="GO:0051537">
    <property type="term" value="F:2 iron, 2 sulfur cluster binding"/>
    <property type="evidence" value="ECO:0007669"/>
    <property type="project" value="UniProtKB-KW"/>
</dbReference>